<feature type="transmembrane region" description="Helical" evidence="9">
    <location>
        <begin position="310"/>
        <end position="328"/>
    </location>
</feature>
<feature type="transmembrane region" description="Helical" evidence="9">
    <location>
        <begin position="426"/>
        <end position="448"/>
    </location>
</feature>
<comment type="subcellular location">
    <subcellularLocation>
        <location evidence="1">Cell membrane</location>
        <topology evidence="1">Multi-pass membrane protein</topology>
    </subcellularLocation>
</comment>
<reference evidence="10 11" key="1">
    <citation type="submission" date="2012-09" db="EMBL/GenBank/DDBJ databases">
        <title>The Genome Sequence of Alloiococcus otitis ATCC 51267.</title>
        <authorList>
            <consortium name="The Broad Institute Genome Sequencing Platform"/>
            <person name="Earl A."/>
            <person name="Ward D."/>
            <person name="Feldgarden M."/>
            <person name="Gevers D."/>
            <person name="Huys G."/>
            <person name="Walker B."/>
            <person name="Young S.K."/>
            <person name="Zeng Q."/>
            <person name="Gargeya S."/>
            <person name="Fitzgerald M."/>
            <person name="Haas B."/>
            <person name="Abouelleil A."/>
            <person name="Alvarado L."/>
            <person name="Arachchi H.M."/>
            <person name="Berlin A.M."/>
            <person name="Chapman S.B."/>
            <person name="Goldberg J."/>
            <person name="Griggs A."/>
            <person name="Gujja S."/>
            <person name="Hansen M."/>
            <person name="Howarth C."/>
            <person name="Imamovic A."/>
            <person name="Larimer J."/>
            <person name="McCowen C."/>
            <person name="Montmayeur A."/>
            <person name="Murphy C."/>
            <person name="Neiman D."/>
            <person name="Pearson M."/>
            <person name="Priest M."/>
            <person name="Roberts A."/>
            <person name="Saif S."/>
            <person name="Shea T."/>
            <person name="Sisk P."/>
            <person name="Sykes S."/>
            <person name="Wortman J."/>
            <person name="Nusbaum C."/>
            <person name="Birren B."/>
        </authorList>
    </citation>
    <scope>NUCLEOTIDE SEQUENCE [LARGE SCALE GENOMIC DNA]</scope>
    <source>
        <strain evidence="10 11">ATCC 51267</strain>
    </source>
</reference>
<protein>
    <recommendedName>
        <fullName evidence="12">PTS EIIC type-2 domain-containing protein</fullName>
    </recommendedName>
</protein>
<dbReference type="PANTHER" id="PTHR37324">
    <property type="entry name" value="PTS SYSTEM GALACTITOL-SPECIFIC EIIC COMPONENT"/>
    <property type="match status" value="1"/>
</dbReference>
<accession>K9ED97</accession>
<evidence type="ECO:0000313" key="11">
    <source>
        <dbReference type="Proteomes" id="UP000009875"/>
    </source>
</evidence>
<dbReference type="GO" id="GO:0015577">
    <property type="term" value="F:galactitol transmembrane transporter activity"/>
    <property type="evidence" value="ECO:0007669"/>
    <property type="project" value="InterPro"/>
</dbReference>
<dbReference type="AlphaFoldDB" id="K9ED97"/>
<feature type="transmembrane region" description="Helical" evidence="9">
    <location>
        <begin position="44"/>
        <end position="63"/>
    </location>
</feature>
<gene>
    <name evidence="10" type="ORF">HMPREF9698_00606</name>
</gene>
<keyword evidence="7 9" id="KW-1133">Transmembrane helix</keyword>
<keyword evidence="2" id="KW-0813">Transport</keyword>
<dbReference type="EMBL" id="AGXA01000014">
    <property type="protein sequence ID" value="EKU93811.1"/>
    <property type="molecule type" value="Genomic_DNA"/>
</dbReference>
<evidence type="ECO:0000256" key="5">
    <source>
        <dbReference type="ARBA" id="ARBA00022683"/>
    </source>
</evidence>
<dbReference type="GO" id="GO:0005886">
    <property type="term" value="C:plasma membrane"/>
    <property type="evidence" value="ECO:0007669"/>
    <property type="project" value="UniProtKB-SubCell"/>
</dbReference>
<dbReference type="RefSeq" id="WP_003777262.1">
    <property type="nucleotide sequence ID" value="NZ_JH992958.1"/>
</dbReference>
<dbReference type="PATRIC" id="fig|883081.3.peg.606"/>
<keyword evidence="6 9" id="KW-0812">Transmembrane</keyword>
<dbReference type="GO" id="GO:0009401">
    <property type="term" value="P:phosphoenolpyruvate-dependent sugar phosphotransferase system"/>
    <property type="evidence" value="ECO:0007669"/>
    <property type="project" value="UniProtKB-KW"/>
</dbReference>
<feature type="transmembrane region" description="Helical" evidence="9">
    <location>
        <begin position="222"/>
        <end position="242"/>
    </location>
</feature>
<keyword evidence="3" id="KW-1003">Cell membrane</keyword>
<dbReference type="OrthoDB" id="9787936at2"/>
<evidence type="ECO:0000256" key="6">
    <source>
        <dbReference type="ARBA" id="ARBA00022692"/>
    </source>
</evidence>
<dbReference type="InterPro" id="IPR013853">
    <property type="entry name" value="EIIC-GAT"/>
</dbReference>
<evidence type="ECO:0000256" key="2">
    <source>
        <dbReference type="ARBA" id="ARBA00022448"/>
    </source>
</evidence>
<evidence type="ECO:0000313" key="10">
    <source>
        <dbReference type="EMBL" id="EKU93811.1"/>
    </source>
</evidence>
<dbReference type="InterPro" id="IPR004703">
    <property type="entry name" value="PTS_sugar-sp_permease"/>
</dbReference>
<dbReference type="Pfam" id="PF03611">
    <property type="entry name" value="EIIC-GAT"/>
    <property type="match status" value="1"/>
</dbReference>
<sequence length="467" mass="50758">MDFASMNLESLVIGAPALMFILITVLAMILGAQFSKAFQAGLKLGIGLVGVGLVINGLANTFGPALMDFMGQVGLDLSIIDVGWAPIAAITWSSVYTLFFILVLVVENLIMIYWDKTRTLDVDIFNFWHLAIIGLLVMYYSNNIILATLLVIFLGALKLINSDLMKPTFNDLLGTPDSNPTTTTHINFLLNPFILLVDKIIDLVFPKLDQYDFDAATLNDKVGFWGSKFAIGSYLGLFVGILGQQPLSVIFLLVFVGAASLELFSVVGSWLTSSTEPFSQGVTNLMYKRLGGKQVLIGIDWPFLSSRSEMWAVANILAPLLFIIALVLPGNHILPMAGIIVIGVTPALLVVCRGKLLRMIVIGTLTIPLFLWSGTAISPFLTESAQSIGAISPSFAYGIGISHSSLEGPVEKFLAILLGQAGNGFNLGPILIALAAFAVYSLLFYWYVRQMRKRNADYEANQVQAEE</sequence>
<comment type="caution">
    <text evidence="10">The sequence shown here is derived from an EMBL/GenBank/DDBJ whole genome shotgun (WGS) entry which is preliminary data.</text>
</comment>
<name>K9ED97_9LACT</name>
<feature type="transmembrane region" description="Helical" evidence="9">
    <location>
        <begin position="357"/>
        <end position="381"/>
    </location>
</feature>
<dbReference type="PANTHER" id="PTHR37324:SF2">
    <property type="entry name" value="PTS SYSTEM GALACTITOL-SPECIFIC EIIC COMPONENT"/>
    <property type="match status" value="1"/>
</dbReference>
<evidence type="ECO:0000256" key="9">
    <source>
        <dbReference type="SAM" id="Phobius"/>
    </source>
</evidence>
<keyword evidence="8 9" id="KW-0472">Membrane</keyword>
<dbReference type="PIRSF" id="PIRSF006304">
    <property type="entry name" value="GatC"/>
    <property type="match status" value="1"/>
</dbReference>
<proteinExistence type="predicted"/>
<feature type="transmembrane region" description="Helical" evidence="9">
    <location>
        <begin position="83"/>
        <end position="106"/>
    </location>
</feature>
<feature type="transmembrane region" description="Helical" evidence="9">
    <location>
        <begin position="249"/>
        <end position="271"/>
    </location>
</feature>
<feature type="transmembrane region" description="Helical" evidence="9">
    <location>
        <begin position="127"/>
        <end position="157"/>
    </location>
</feature>
<evidence type="ECO:0000256" key="1">
    <source>
        <dbReference type="ARBA" id="ARBA00004651"/>
    </source>
</evidence>
<feature type="transmembrane region" description="Helical" evidence="9">
    <location>
        <begin position="333"/>
        <end position="351"/>
    </location>
</feature>
<evidence type="ECO:0000256" key="4">
    <source>
        <dbReference type="ARBA" id="ARBA00022597"/>
    </source>
</evidence>
<dbReference type="Proteomes" id="UP000009875">
    <property type="component" value="Unassembled WGS sequence"/>
</dbReference>
<organism evidence="10 11">
    <name type="scientific">Alloiococcus otitis ATCC 51267</name>
    <dbReference type="NCBI Taxonomy" id="883081"/>
    <lineage>
        <taxon>Bacteria</taxon>
        <taxon>Bacillati</taxon>
        <taxon>Bacillota</taxon>
        <taxon>Bacilli</taxon>
        <taxon>Lactobacillales</taxon>
        <taxon>Carnobacteriaceae</taxon>
        <taxon>Alloiococcus</taxon>
    </lineage>
</organism>
<evidence type="ECO:0000256" key="7">
    <source>
        <dbReference type="ARBA" id="ARBA00022989"/>
    </source>
</evidence>
<feature type="transmembrane region" description="Helical" evidence="9">
    <location>
        <begin position="12"/>
        <end position="32"/>
    </location>
</feature>
<dbReference type="STRING" id="883081.HMPREF9698_00606"/>
<dbReference type="eggNOG" id="COG3775">
    <property type="taxonomic scope" value="Bacteria"/>
</dbReference>
<evidence type="ECO:0000256" key="3">
    <source>
        <dbReference type="ARBA" id="ARBA00022475"/>
    </source>
</evidence>
<keyword evidence="11" id="KW-1185">Reference proteome</keyword>
<keyword evidence="5" id="KW-0598">Phosphotransferase system</keyword>
<dbReference type="HOGENOM" id="CLU_040393_1_0_9"/>
<evidence type="ECO:0008006" key="12">
    <source>
        <dbReference type="Google" id="ProtNLM"/>
    </source>
</evidence>
<keyword evidence="4" id="KW-0762">Sugar transport</keyword>
<evidence type="ECO:0000256" key="8">
    <source>
        <dbReference type="ARBA" id="ARBA00023136"/>
    </source>
</evidence>